<name>A0ABQ9EBT6_TEGGR</name>
<organism evidence="1 2">
    <name type="scientific">Tegillarca granosa</name>
    <name type="common">Malaysian cockle</name>
    <name type="synonym">Anadara granosa</name>
    <dbReference type="NCBI Taxonomy" id="220873"/>
    <lineage>
        <taxon>Eukaryota</taxon>
        <taxon>Metazoa</taxon>
        <taxon>Spiralia</taxon>
        <taxon>Lophotrochozoa</taxon>
        <taxon>Mollusca</taxon>
        <taxon>Bivalvia</taxon>
        <taxon>Autobranchia</taxon>
        <taxon>Pteriomorphia</taxon>
        <taxon>Arcoida</taxon>
        <taxon>Arcoidea</taxon>
        <taxon>Arcidae</taxon>
        <taxon>Tegillarca</taxon>
    </lineage>
</organism>
<evidence type="ECO:0000313" key="2">
    <source>
        <dbReference type="Proteomes" id="UP001217089"/>
    </source>
</evidence>
<gene>
    <name evidence="1" type="ORF">KUTeg_020339</name>
</gene>
<dbReference type="EMBL" id="JARBDR010000918">
    <property type="protein sequence ID" value="KAJ8301352.1"/>
    <property type="molecule type" value="Genomic_DNA"/>
</dbReference>
<keyword evidence="2" id="KW-1185">Reference proteome</keyword>
<evidence type="ECO:0000313" key="1">
    <source>
        <dbReference type="EMBL" id="KAJ8301352.1"/>
    </source>
</evidence>
<sequence>MEFFKKAKDDSTKVLLGKLAPFPDVLSDRNDIILKEMLTSDASDSLTIQILQALFSAMLVLHKRQAVNHLPGGHFFKMAGNI</sequence>
<accession>A0ABQ9EBT6</accession>
<proteinExistence type="predicted"/>
<dbReference type="Proteomes" id="UP001217089">
    <property type="component" value="Unassembled WGS sequence"/>
</dbReference>
<protein>
    <submittedName>
        <fullName evidence="1">Uncharacterized protein</fullName>
    </submittedName>
</protein>
<comment type="caution">
    <text evidence="1">The sequence shown here is derived from an EMBL/GenBank/DDBJ whole genome shotgun (WGS) entry which is preliminary data.</text>
</comment>
<reference evidence="1 2" key="1">
    <citation type="submission" date="2022-12" db="EMBL/GenBank/DDBJ databases">
        <title>Chromosome-level genome of Tegillarca granosa.</title>
        <authorList>
            <person name="Kim J."/>
        </authorList>
    </citation>
    <scope>NUCLEOTIDE SEQUENCE [LARGE SCALE GENOMIC DNA]</scope>
    <source>
        <strain evidence="1">Teg-2019</strain>
        <tissue evidence="1">Adductor muscle</tissue>
    </source>
</reference>